<comment type="caution">
    <text evidence="1">The sequence shown here is derived from an EMBL/GenBank/DDBJ whole genome shotgun (WGS) entry which is preliminary data.</text>
</comment>
<gene>
    <name evidence="1" type="ORF">C5Y98_01700</name>
</gene>
<sequence length="62" mass="6580">MKVEYLGLEVSCQHCGASFVSQDPTILAAPIANPVDDALHKADAFLGRGLTNTQFPTTFGTN</sequence>
<evidence type="ECO:0000313" key="2">
    <source>
        <dbReference type="Proteomes" id="UP000239388"/>
    </source>
</evidence>
<reference evidence="1 2" key="1">
    <citation type="submission" date="2018-02" db="EMBL/GenBank/DDBJ databases">
        <title>Comparative genomes isolates from brazilian mangrove.</title>
        <authorList>
            <person name="Araujo J.E."/>
            <person name="Taketani R.G."/>
            <person name="Silva M.C.P."/>
            <person name="Loureco M.V."/>
            <person name="Andreote F.D."/>
        </authorList>
    </citation>
    <scope>NUCLEOTIDE SEQUENCE [LARGE SCALE GENOMIC DNA]</scope>
    <source>
        <strain evidence="1 2">NAP PRIS-MGV</strain>
    </source>
</reference>
<proteinExistence type="predicted"/>
<accession>A0A2S8GDN6</accession>
<dbReference type="EMBL" id="PUIB01000003">
    <property type="protein sequence ID" value="PQO42578.1"/>
    <property type="molecule type" value="Genomic_DNA"/>
</dbReference>
<dbReference type="Proteomes" id="UP000239388">
    <property type="component" value="Unassembled WGS sequence"/>
</dbReference>
<organism evidence="1 2">
    <name type="scientific">Blastopirellula marina</name>
    <dbReference type="NCBI Taxonomy" id="124"/>
    <lineage>
        <taxon>Bacteria</taxon>
        <taxon>Pseudomonadati</taxon>
        <taxon>Planctomycetota</taxon>
        <taxon>Planctomycetia</taxon>
        <taxon>Pirellulales</taxon>
        <taxon>Pirellulaceae</taxon>
        <taxon>Blastopirellula</taxon>
    </lineage>
</organism>
<name>A0A2S8GDN6_9BACT</name>
<dbReference type="AlphaFoldDB" id="A0A2S8GDN6"/>
<protein>
    <submittedName>
        <fullName evidence="1">Uncharacterized protein</fullName>
    </submittedName>
</protein>
<evidence type="ECO:0000313" key="1">
    <source>
        <dbReference type="EMBL" id="PQO42578.1"/>
    </source>
</evidence>